<feature type="domain" description="RecQ-mediated genome instability protein 1 C-terminal OB-fold" evidence="6">
    <location>
        <begin position="661"/>
        <end position="761"/>
    </location>
</feature>
<reference evidence="7 8" key="1">
    <citation type="submission" date="2019-10" db="EMBL/GenBank/DDBJ databases">
        <title>Assembly and Annotation for the nematode Trichostrongylus colubriformis.</title>
        <authorList>
            <person name="Martin J."/>
        </authorList>
    </citation>
    <scope>NUCLEOTIDE SEQUENCE [LARGE SCALE GENOMIC DNA]</scope>
    <source>
        <strain evidence="7">G859</strain>
        <tissue evidence="7">Whole worm</tissue>
    </source>
</reference>
<sequence>MEASVMRFFADLHINVKAQWLYAAVAFLKSHGRAEKEDDLCQAVFEQFIHSDLSITYEPLAKVPTVALKAVIVKPMIFQNADDLSWFHGDEDEPQKSDSEQQLRNSGSRRLLKMKLSDGQNVVHAIEYGEKLTLDENTLPGTKILLKTRVLLRRGILLLNPGNCQVLGGDNGNSLNLAVLFAERVGIKHDVKRNCRVLPDVPSTLPLLVKSEEEKVTDPQKNTSKLSTISPFLVRVPRISNQLLHNPETDAQETIPKTLKKEIYDVERTAIVPPLQSIPSVIISPIESKESEKMDDAPRMNVQSNVQIKQLLPVQNSETRFALSAPAPLEDLPIPTGDLKLIPHEMVPPAKHRKTMPNDGAMVDRSISNFFAVSRQKDIRPPSKLSGENCAKPIDSVPVVPLWNQRSVAGMNKTVCTNLDEPLLNGERYRHPSNVPELRLAIAKDRQYVSTKSLRSGTYDQSISPTQRRRTSPTKELPGNDSTPSTESLRSRSIPEAGPRISRIRSHERLTLDFNQQQTPSTLQDDYNRDFSTTDHCAMISTQEMLNPSCTGPPLQDPDFISFMEESLSDDVNTDVGLRSPPRNDQRREVPSTAVVPFKRIRSDMLPRHPMSNVYRQMSKSPLARKSVMEKFIELKVVRMGEAFAQRKFWMLPKRLNVMGICHIKGELSAKHGLWLLEINVTDESVNSQTCEVDPQLLEKLLGFSVKHCERMSIAKNSRELSRCKERALEVMKSFQRLDLVLALEVHPQKDKLPLVLDVRTLAEAIEAC</sequence>
<accession>A0AAN8FPF8</accession>
<dbReference type="Pfam" id="PF16099">
    <property type="entry name" value="RMI1_C"/>
    <property type="match status" value="1"/>
</dbReference>
<proteinExistence type="inferred from homology"/>
<evidence type="ECO:0000256" key="2">
    <source>
        <dbReference type="ARBA" id="ARBA00022705"/>
    </source>
</evidence>
<evidence type="ECO:0000313" key="7">
    <source>
        <dbReference type="EMBL" id="KAK5979850.1"/>
    </source>
</evidence>
<feature type="region of interest" description="Disordered" evidence="4">
    <location>
        <begin position="572"/>
        <end position="592"/>
    </location>
</feature>
<dbReference type="EMBL" id="WIXE01007933">
    <property type="protein sequence ID" value="KAK5979850.1"/>
    <property type="molecule type" value="Genomic_DNA"/>
</dbReference>
<name>A0AAN8FPF8_TRICO</name>
<dbReference type="InterPro" id="IPR013894">
    <property type="entry name" value="RMI1_OB"/>
</dbReference>
<protein>
    <recommendedName>
        <fullName evidence="9">RecQ-mediated genome instability protein 1</fullName>
    </recommendedName>
</protein>
<dbReference type="Gene3D" id="2.40.50.770">
    <property type="entry name" value="RecQ-mediated genome instability protein Rmi1, C-terminal domain"/>
    <property type="match status" value="1"/>
</dbReference>
<dbReference type="PANTHER" id="PTHR14790:SF18">
    <property type="entry name" value="RECQ-MEDIATED GENOME INSTABILITY PROTEIN 1 HOMOLOG"/>
    <property type="match status" value="1"/>
</dbReference>
<gene>
    <name evidence="7" type="ORF">GCK32_001828</name>
</gene>
<dbReference type="GO" id="GO:0000166">
    <property type="term" value="F:nucleotide binding"/>
    <property type="evidence" value="ECO:0007669"/>
    <property type="project" value="InterPro"/>
</dbReference>
<dbReference type="GO" id="GO:0000724">
    <property type="term" value="P:double-strand break repair via homologous recombination"/>
    <property type="evidence" value="ECO:0007669"/>
    <property type="project" value="TreeGrafter"/>
</dbReference>
<feature type="compositionally biased region" description="Polar residues" evidence="4">
    <location>
        <begin position="451"/>
        <end position="466"/>
    </location>
</feature>
<dbReference type="Pfam" id="PF08585">
    <property type="entry name" value="RMI1_N_C"/>
    <property type="match status" value="1"/>
</dbReference>
<feature type="region of interest" description="Disordered" evidence="4">
    <location>
        <begin position="451"/>
        <end position="527"/>
    </location>
</feature>
<dbReference type="Gene3D" id="1.10.8.1020">
    <property type="entry name" value="RecQ-mediated genome instability protein 1, N-terminal domain"/>
    <property type="match status" value="1"/>
</dbReference>
<evidence type="ECO:0008006" key="9">
    <source>
        <dbReference type="Google" id="ProtNLM"/>
    </source>
</evidence>
<evidence type="ECO:0000259" key="5">
    <source>
        <dbReference type="Pfam" id="PF08585"/>
    </source>
</evidence>
<keyword evidence="2" id="KW-0235">DNA replication</keyword>
<dbReference type="GO" id="GO:0000712">
    <property type="term" value="P:resolution of meiotic recombination intermediates"/>
    <property type="evidence" value="ECO:0007669"/>
    <property type="project" value="TreeGrafter"/>
</dbReference>
<dbReference type="PANTHER" id="PTHR14790">
    <property type="entry name" value="RECQ-MEDIATED GENOME INSTABILITY PROTEIN 1 RMI1"/>
    <property type="match status" value="1"/>
</dbReference>
<comment type="similarity">
    <text evidence="1">Belongs to the RMI1 family.</text>
</comment>
<dbReference type="AlphaFoldDB" id="A0AAN8FPF8"/>
<keyword evidence="8" id="KW-1185">Reference proteome</keyword>
<feature type="compositionally biased region" description="Polar residues" evidence="4">
    <location>
        <begin position="513"/>
        <end position="525"/>
    </location>
</feature>
<dbReference type="InterPro" id="IPR044881">
    <property type="entry name" value="RMI1_N_N_sf"/>
</dbReference>
<dbReference type="InterPro" id="IPR042470">
    <property type="entry name" value="RMI1_N_C_sf"/>
</dbReference>
<dbReference type="InterPro" id="IPR032199">
    <property type="entry name" value="RMI1_C"/>
</dbReference>
<evidence type="ECO:0000259" key="6">
    <source>
        <dbReference type="Pfam" id="PF16099"/>
    </source>
</evidence>
<evidence type="ECO:0000256" key="3">
    <source>
        <dbReference type="ARBA" id="ARBA00024977"/>
    </source>
</evidence>
<evidence type="ECO:0000256" key="1">
    <source>
        <dbReference type="ARBA" id="ARBA00006395"/>
    </source>
</evidence>
<organism evidence="7 8">
    <name type="scientific">Trichostrongylus colubriformis</name>
    <name type="common">Black scour worm</name>
    <dbReference type="NCBI Taxonomy" id="6319"/>
    <lineage>
        <taxon>Eukaryota</taxon>
        <taxon>Metazoa</taxon>
        <taxon>Ecdysozoa</taxon>
        <taxon>Nematoda</taxon>
        <taxon>Chromadorea</taxon>
        <taxon>Rhabditida</taxon>
        <taxon>Rhabditina</taxon>
        <taxon>Rhabditomorpha</taxon>
        <taxon>Strongyloidea</taxon>
        <taxon>Trichostrongylidae</taxon>
        <taxon>Trichostrongylus</taxon>
    </lineage>
</organism>
<feature type="domain" description="RecQ mediated genome instability protein 1 OB-fold" evidence="5">
    <location>
        <begin position="96"/>
        <end position="170"/>
    </location>
</feature>
<dbReference type="Proteomes" id="UP001331761">
    <property type="component" value="Unassembled WGS sequence"/>
</dbReference>
<dbReference type="GO" id="GO:0031422">
    <property type="term" value="C:RecQ family helicase-topoisomerase III complex"/>
    <property type="evidence" value="ECO:0007669"/>
    <property type="project" value="TreeGrafter"/>
</dbReference>
<dbReference type="GO" id="GO:0006260">
    <property type="term" value="P:DNA replication"/>
    <property type="evidence" value="ECO:0007669"/>
    <property type="project" value="UniProtKB-KW"/>
</dbReference>
<dbReference type="GO" id="GO:0016604">
    <property type="term" value="C:nuclear body"/>
    <property type="evidence" value="ECO:0007669"/>
    <property type="project" value="TreeGrafter"/>
</dbReference>
<comment type="caution">
    <text evidence="7">The sequence shown here is derived from an EMBL/GenBank/DDBJ whole genome shotgun (WGS) entry which is preliminary data.</text>
</comment>
<evidence type="ECO:0000256" key="4">
    <source>
        <dbReference type="SAM" id="MobiDB-lite"/>
    </source>
</evidence>
<comment type="function">
    <text evidence="3">Essential component of the RMI complex, a complex that plays an important role in the processing of homologous recombination intermediates to limit DNA crossover formation in cells. Promotes TOP3A binding to double Holliday junctions (DHJ) and hence stimulates TOP3A-mediated dissolution. Required for BLM phosphorylation during mitosis. Within the BLM complex, required for BLM and TOP3A stability.</text>
</comment>
<evidence type="ECO:0000313" key="8">
    <source>
        <dbReference type="Proteomes" id="UP001331761"/>
    </source>
</evidence>